<dbReference type="PROSITE" id="PS51257">
    <property type="entry name" value="PROKAR_LIPOPROTEIN"/>
    <property type="match status" value="1"/>
</dbReference>
<dbReference type="GO" id="GO:0004867">
    <property type="term" value="F:serine-type endopeptidase inhibitor activity"/>
    <property type="evidence" value="ECO:0007669"/>
    <property type="project" value="InterPro"/>
</dbReference>
<dbReference type="PROSITE" id="PS00284">
    <property type="entry name" value="SERPIN"/>
    <property type="match status" value="1"/>
</dbReference>
<dbReference type="Proteomes" id="UP000188603">
    <property type="component" value="Chromosome"/>
</dbReference>
<dbReference type="EMBL" id="CP019699">
    <property type="protein sequence ID" value="AQS56573.1"/>
    <property type="molecule type" value="Genomic_DNA"/>
</dbReference>
<dbReference type="InterPro" id="IPR036186">
    <property type="entry name" value="Serpin_sf"/>
</dbReference>
<dbReference type="OrthoDB" id="9764871at2"/>
<evidence type="ECO:0000259" key="2">
    <source>
        <dbReference type="SMART" id="SM00093"/>
    </source>
</evidence>
<protein>
    <recommendedName>
        <fullName evidence="2">Serpin domain-containing protein</fullName>
    </recommendedName>
</protein>
<name>A0A1U9K9A4_9BACL</name>
<feature type="domain" description="Serpin" evidence="2">
    <location>
        <begin position="61"/>
        <end position="423"/>
    </location>
</feature>
<dbReference type="GO" id="GO:0005615">
    <property type="term" value="C:extracellular space"/>
    <property type="evidence" value="ECO:0007669"/>
    <property type="project" value="InterPro"/>
</dbReference>
<dbReference type="PANTHER" id="PTHR11461">
    <property type="entry name" value="SERINE PROTEASE INHIBITOR, SERPIN"/>
    <property type="match status" value="1"/>
</dbReference>
<evidence type="ECO:0000256" key="1">
    <source>
        <dbReference type="RuleBase" id="RU000411"/>
    </source>
</evidence>
<reference evidence="3 4" key="1">
    <citation type="journal article" date="2015" name="Int. J. Syst. Evol. Microbiol.">
        <title>Novibacillus thermophilus gen. nov., sp. nov., a Gram-staining-negative and moderately thermophilic member of the family Thermoactinomycetaceae.</title>
        <authorList>
            <person name="Yang G."/>
            <person name="Chen J."/>
            <person name="Zhou S."/>
        </authorList>
    </citation>
    <scope>NUCLEOTIDE SEQUENCE [LARGE SCALE GENOMIC DNA]</scope>
    <source>
        <strain evidence="3 4">SG-1</strain>
    </source>
</reference>
<dbReference type="CDD" id="cd19588">
    <property type="entry name" value="serpin_miropin-like"/>
    <property type="match status" value="1"/>
</dbReference>
<sequence length="424" mass="47328">MIRRHVGYVLTTVVGVALLFASGCGTENGNPNVPPNEKDETAYGAEDAAERVLAANNRFAFELFANVRLEDAGPNTFISPFSVATALSMTYNGAAEETKDAMAEVLHVRDLSMEDVNRSQAALHSVVERTDSDVELNVANALWGREGTPFRPDFIRQVGKFYNAQVTELDFDHPQAPHVINEWVREETNGKIEDIVDSIDPETFLFLMNALYFKGKWTNPFDPAGTVDADFYLRDGETKRVPMMSQSGEYAYYAGNGFQAVELPYGSGLFSMTIYLPEDRSSSEAFYAQLNVENWAKWSTEFEKMSGTIQLPRFQLTYETTLNEALKAMGMEIAFDEQRANFHRMVDLSAAPDENAFIKQVKHKTFIEVNEEGAEASGATSVEVGIVSAPVDSFTMRVDRPFFFTIQDRETGTLLFMGAVEEPE</sequence>
<dbReference type="Pfam" id="PF00079">
    <property type="entry name" value="Serpin"/>
    <property type="match status" value="1"/>
</dbReference>
<dbReference type="InterPro" id="IPR000215">
    <property type="entry name" value="Serpin_fam"/>
</dbReference>
<dbReference type="Gene3D" id="2.30.39.10">
    <property type="entry name" value="Alpha-1-antitrypsin, domain 1"/>
    <property type="match status" value="1"/>
</dbReference>
<proteinExistence type="inferred from homology"/>
<dbReference type="SMART" id="SM00093">
    <property type="entry name" value="SERPIN"/>
    <property type="match status" value="1"/>
</dbReference>
<accession>A0A1U9K9A4</accession>
<evidence type="ECO:0000313" key="3">
    <source>
        <dbReference type="EMBL" id="AQS56573.1"/>
    </source>
</evidence>
<evidence type="ECO:0000313" key="4">
    <source>
        <dbReference type="Proteomes" id="UP000188603"/>
    </source>
</evidence>
<dbReference type="STRING" id="1471761.B0W44_13195"/>
<dbReference type="RefSeq" id="WP_077720430.1">
    <property type="nucleotide sequence ID" value="NZ_CP019699.1"/>
</dbReference>
<organism evidence="3 4">
    <name type="scientific">Novibacillus thermophilus</name>
    <dbReference type="NCBI Taxonomy" id="1471761"/>
    <lineage>
        <taxon>Bacteria</taxon>
        <taxon>Bacillati</taxon>
        <taxon>Bacillota</taxon>
        <taxon>Bacilli</taxon>
        <taxon>Bacillales</taxon>
        <taxon>Thermoactinomycetaceae</taxon>
        <taxon>Novibacillus</taxon>
    </lineage>
</organism>
<dbReference type="InterPro" id="IPR023795">
    <property type="entry name" value="Serpin_CS"/>
</dbReference>
<dbReference type="InterPro" id="IPR023796">
    <property type="entry name" value="Serpin_dom"/>
</dbReference>
<dbReference type="AlphaFoldDB" id="A0A1U9K9A4"/>
<dbReference type="PANTHER" id="PTHR11461:SF211">
    <property type="entry name" value="GH10112P-RELATED"/>
    <property type="match status" value="1"/>
</dbReference>
<dbReference type="InterPro" id="IPR042185">
    <property type="entry name" value="Serpin_sf_2"/>
</dbReference>
<dbReference type="Gene3D" id="3.30.497.10">
    <property type="entry name" value="Antithrombin, subunit I, domain 2"/>
    <property type="match status" value="1"/>
</dbReference>
<gene>
    <name evidence="3" type="ORF">B0W44_13195</name>
</gene>
<keyword evidence="4" id="KW-1185">Reference proteome</keyword>
<dbReference type="KEGG" id="ntr:B0W44_13195"/>
<dbReference type="SUPFAM" id="SSF56574">
    <property type="entry name" value="Serpins"/>
    <property type="match status" value="1"/>
</dbReference>
<dbReference type="InterPro" id="IPR042178">
    <property type="entry name" value="Serpin_sf_1"/>
</dbReference>
<comment type="similarity">
    <text evidence="1">Belongs to the serpin family.</text>
</comment>